<accession>A0ABD5RFZ3</accession>
<evidence type="ECO:0000256" key="3">
    <source>
        <dbReference type="ARBA" id="ARBA00011738"/>
    </source>
</evidence>
<comment type="cofactor">
    <cofactor evidence="1 7">
        <name>pyridoxal 5'-phosphate</name>
        <dbReference type="ChEBI" id="CHEBI:597326"/>
    </cofactor>
</comment>
<dbReference type="RefSeq" id="WP_227231044.1">
    <property type="nucleotide sequence ID" value="NZ_JAJCVJ010000003.1"/>
</dbReference>
<evidence type="ECO:0000256" key="4">
    <source>
        <dbReference type="ARBA" id="ARBA00022576"/>
    </source>
</evidence>
<dbReference type="SUPFAM" id="SSF53383">
    <property type="entry name" value="PLP-dependent transferases"/>
    <property type="match status" value="1"/>
</dbReference>
<dbReference type="InterPro" id="IPR015421">
    <property type="entry name" value="PyrdxlP-dep_Trfase_major"/>
</dbReference>
<dbReference type="GO" id="GO:0008483">
    <property type="term" value="F:transaminase activity"/>
    <property type="evidence" value="ECO:0007669"/>
    <property type="project" value="UniProtKB-KW"/>
</dbReference>
<evidence type="ECO:0000259" key="8">
    <source>
        <dbReference type="Pfam" id="PF00155"/>
    </source>
</evidence>
<dbReference type="CDD" id="cd00609">
    <property type="entry name" value="AAT_like"/>
    <property type="match status" value="1"/>
</dbReference>
<evidence type="ECO:0000256" key="5">
    <source>
        <dbReference type="ARBA" id="ARBA00022679"/>
    </source>
</evidence>
<sequence>MAEVLYSKHMFAHRMEHIPFSGIRDVFEECNRLESEGRDIAHLEIGRPDFDTPEPIKQAAIEALSAGEVHYTSNWGIDPLREEIQQKFERENGLEYSADDEIVVTTGATEAVLITILALVDVGDEVLIPDICWTYEPAIRMAGATPVRYRLDPERGFQPDGDSLSEAVSDDTALLVVNSPHNPTGSVLTPESIATIADVAVEEDLYVLSDEIYEKITYDEPHHSLAAVDGLYDRTVTVNGFSKAYSMTGWRLGYLAAPRELVDPIIRVRQYTTTCAPSFVQHGGVRALNDASLWRPLVDAFAARRDRVVDRIAAIPELSVPEPAGAFYAMPTIPDEFEDAETFTTRLLREAGVATVPGTVFGPGSERRFRIAYSNSTDRIDTAFDRIEAWLHD</sequence>
<dbReference type="InterPro" id="IPR004838">
    <property type="entry name" value="NHTrfase_class1_PyrdxlP-BS"/>
</dbReference>
<dbReference type="Pfam" id="PF00155">
    <property type="entry name" value="Aminotran_1_2"/>
    <property type="match status" value="1"/>
</dbReference>
<dbReference type="FunFam" id="3.40.640.10:FF:000033">
    <property type="entry name" value="Aspartate aminotransferase"/>
    <property type="match status" value="1"/>
</dbReference>
<dbReference type="PANTHER" id="PTHR46383:SF1">
    <property type="entry name" value="ASPARTATE AMINOTRANSFERASE"/>
    <property type="match status" value="1"/>
</dbReference>
<dbReference type="Gene3D" id="3.40.640.10">
    <property type="entry name" value="Type I PLP-dependent aspartate aminotransferase-like (Major domain)"/>
    <property type="match status" value="1"/>
</dbReference>
<dbReference type="EMBL" id="JBHSKX010000004">
    <property type="protein sequence ID" value="MFC5368987.1"/>
    <property type="molecule type" value="Genomic_DNA"/>
</dbReference>
<evidence type="ECO:0000256" key="7">
    <source>
        <dbReference type="RuleBase" id="RU000481"/>
    </source>
</evidence>
<protein>
    <recommendedName>
        <fullName evidence="7">Aminotransferase</fullName>
        <ecNumber evidence="7">2.6.1.-</ecNumber>
    </recommendedName>
</protein>
<dbReference type="Proteomes" id="UP001596201">
    <property type="component" value="Unassembled WGS sequence"/>
</dbReference>
<dbReference type="EC" id="2.6.1.-" evidence="7"/>
<dbReference type="Gene3D" id="3.90.1150.10">
    <property type="entry name" value="Aspartate Aminotransferase, domain 1"/>
    <property type="match status" value="1"/>
</dbReference>
<feature type="domain" description="Aminotransferase class I/classII large" evidence="8">
    <location>
        <begin position="40"/>
        <end position="387"/>
    </location>
</feature>
<keyword evidence="10" id="KW-1185">Reference proteome</keyword>
<evidence type="ECO:0000256" key="6">
    <source>
        <dbReference type="ARBA" id="ARBA00022898"/>
    </source>
</evidence>
<gene>
    <name evidence="9" type="ORF">ACFPJ5_18835</name>
</gene>
<dbReference type="AlphaFoldDB" id="A0ABD5RFZ3"/>
<evidence type="ECO:0000313" key="9">
    <source>
        <dbReference type="EMBL" id="MFC5368987.1"/>
    </source>
</evidence>
<reference evidence="9 10" key="1">
    <citation type="journal article" date="2019" name="Int. J. Syst. Evol. Microbiol.">
        <title>The Global Catalogue of Microorganisms (GCM) 10K type strain sequencing project: providing services to taxonomists for standard genome sequencing and annotation.</title>
        <authorList>
            <consortium name="The Broad Institute Genomics Platform"/>
            <consortium name="The Broad Institute Genome Sequencing Center for Infectious Disease"/>
            <person name="Wu L."/>
            <person name="Ma J."/>
        </authorList>
    </citation>
    <scope>NUCLEOTIDE SEQUENCE [LARGE SCALE GENOMIC DNA]</scope>
    <source>
        <strain evidence="9 10">CGMCC 1.12237</strain>
    </source>
</reference>
<keyword evidence="6" id="KW-0663">Pyridoxal phosphate</keyword>
<evidence type="ECO:0000256" key="2">
    <source>
        <dbReference type="ARBA" id="ARBA00007441"/>
    </source>
</evidence>
<comment type="caution">
    <text evidence="9">The sequence shown here is derived from an EMBL/GenBank/DDBJ whole genome shotgun (WGS) entry which is preliminary data.</text>
</comment>
<dbReference type="InterPro" id="IPR015422">
    <property type="entry name" value="PyrdxlP-dep_Trfase_small"/>
</dbReference>
<dbReference type="PANTHER" id="PTHR46383">
    <property type="entry name" value="ASPARTATE AMINOTRANSFERASE"/>
    <property type="match status" value="1"/>
</dbReference>
<keyword evidence="4 7" id="KW-0032">Aminotransferase</keyword>
<dbReference type="InterPro" id="IPR004839">
    <property type="entry name" value="Aminotransferase_I/II_large"/>
</dbReference>
<dbReference type="InterPro" id="IPR050596">
    <property type="entry name" value="AspAT/PAT-like"/>
</dbReference>
<evidence type="ECO:0000256" key="1">
    <source>
        <dbReference type="ARBA" id="ARBA00001933"/>
    </source>
</evidence>
<keyword evidence="5 7" id="KW-0808">Transferase</keyword>
<dbReference type="InterPro" id="IPR015424">
    <property type="entry name" value="PyrdxlP-dep_Trfase"/>
</dbReference>
<proteinExistence type="inferred from homology"/>
<evidence type="ECO:0000313" key="10">
    <source>
        <dbReference type="Proteomes" id="UP001596201"/>
    </source>
</evidence>
<comment type="similarity">
    <text evidence="2 7">Belongs to the class-I pyridoxal-phosphate-dependent aminotransferase family.</text>
</comment>
<comment type="subunit">
    <text evidence="3">Homodimer.</text>
</comment>
<dbReference type="PROSITE" id="PS00105">
    <property type="entry name" value="AA_TRANSFER_CLASS_1"/>
    <property type="match status" value="1"/>
</dbReference>
<organism evidence="9 10">
    <name type="scientific">Salinirubrum litoreum</name>
    <dbReference type="NCBI Taxonomy" id="1126234"/>
    <lineage>
        <taxon>Archaea</taxon>
        <taxon>Methanobacteriati</taxon>
        <taxon>Methanobacteriota</taxon>
        <taxon>Stenosarchaea group</taxon>
        <taxon>Halobacteria</taxon>
        <taxon>Halobacteriales</taxon>
        <taxon>Haloferacaceae</taxon>
        <taxon>Salinirubrum</taxon>
    </lineage>
</organism>
<name>A0ABD5RFZ3_9EURY</name>